<organism evidence="7">
    <name type="scientific">marine metagenome</name>
    <dbReference type="NCBI Taxonomy" id="408172"/>
    <lineage>
        <taxon>unclassified sequences</taxon>
        <taxon>metagenomes</taxon>
        <taxon>ecological metagenomes</taxon>
    </lineage>
</organism>
<dbReference type="GO" id="GO:0030170">
    <property type="term" value="F:pyridoxal phosphate binding"/>
    <property type="evidence" value="ECO:0007669"/>
    <property type="project" value="InterPro"/>
</dbReference>
<evidence type="ECO:0000256" key="3">
    <source>
        <dbReference type="ARBA" id="ARBA00022576"/>
    </source>
</evidence>
<evidence type="ECO:0000256" key="1">
    <source>
        <dbReference type="ARBA" id="ARBA00001933"/>
    </source>
</evidence>
<sequence length="421" mass="45942">MVPSYSHFSDSVEAESAFTVLGVAKRLAAEGKDVIELEIGDSPFPTTPNATSAGIQAIQDGLTRYGPTPGLPEFRVAASEYVNREYGLNTAPENILASPGAKIVEQFFCEAFINPGDAVLVFSPHFPTYGPNIARRGGRMCLSTLKVTNNFRPDLEDVRRFLTEDASAKAIFLNSPQNPTGGVVPREDLEALAALIRGRDVAVFSDEPYDRMAWSGQHHSLLGQPGMIDQTVAAYSFSKSFSMGGWRLGFAVASTPTIELMTTLTNTTLSCVPPFTQMAGIAGMRYDLELRNERMEEFRRKVRLLATGLNEIDGISCLMPGGCFYVFPSISGVCDRLGITSHGLAMYLLEGADDDKGVACLGGECFGEAGRGFLRLSCSEPDERLAEAVSFMADAVRRKERVEAYLIEHEEYRLSEPYGFE</sequence>
<dbReference type="AlphaFoldDB" id="A0A382E880"/>
<reference evidence="7" key="1">
    <citation type="submission" date="2018-05" db="EMBL/GenBank/DDBJ databases">
        <authorList>
            <person name="Lanie J.A."/>
            <person name="Ng W.-L."/>
            <person name="Kazmierczak K.M."/>
            <person name="Andrzejewski T.M."/>
            <person name="Davidsen T.M."/>
            <person name="Wayne K.J."/>
            <person name="Tettelin H."/>
            <person name="Glass J.I."/>
            <person name="Rusch D."/>
            <person name="Podicherti R."/>
            <person name="Tsui H.-C.T."/>
            <person name="Winkler M.E."/>
        </authorList>
    </citation>
    <scope>NUCLEOTIDE SEQUENCE</scope>
</reference>
<dbReference type="SUPFAM" id="SSF53383">
    <property type="entry name" value="PLP-dependent transferases"/>
    <property type="match status" value="1"/>
</dbReference>
<dbReference type="Gene3D" id="3.90.1150.10">
    <property type="entry name" value="Aspartate Aminotransferase, domain 1"/>
    <property type="match status" value="1"/>
</dbReference>
<accession>A0A382E880</accession>
<dbReference type="InterPro" id="IPR050596">
    <property type="entry name" value="AspAT/PAT-like"/>
</dbReference>
<proteinExistence type="inferred from homology"/>
<dbReference type="InterPro" id="IPR004839">
    <property type="entry name" value="Aminotransferase_I/II_large"/>
</dbReference>
<dbReference type="GO" id="GO:0008483">
    <property type="term" value="F:transaminase activity"/>
    <property type="evidence" value="ECO:0007669"/>
    <property type="project" value="UniProtKB-KW"/>
</dbReference>
<evidence type="ECO:0000256" key="5">
    <source>
        <dbReference type="ARBA" id="ARBA00022898"/>
    </source>
</evidence>
<evidence type="ECO:0000259" key="6">
    <source>
        <dbReference type="Pfam" id="PF00155"/>
    </source>
</evidence>
<keyword evidence="3" id="KW-0032">Aminotransferase</keyword>
<dbReference type="InterPro" id="IPR015422">
    <property type="entry name" value="PyrdxlP-dep_Trfase_small"/>
</dbReference>
<dbReference type="PANTHER" id="PTHR46383">
    <property type="entry name" value="ASPARTATE AMINOTRANSFERASE"/>
    <property type="match status" value="1"/>
</dbReference>
<comment type="similarity">
    <text evidence="2">Belongs to the class-I pyridoxal-phosphate-dependent aminotransferase family.</text>
</comment>
<feature type="domain" description="Aminotransferase class I/classII large" evidence="6">
    <location>
        <begin position="32"/>
        <end position="390"/>
    </location>
</feature>
<evidence type="ECO:0000313" key="7">
    <source>
        <dbReference type="EMBL" id="SVB46193.1"/>
    </source>
</evidence>
<dbReference type="CDD" id="cd00609">
    <property type="entry name" value="AAT_like"/>
    <property type="match status" value="1"/>
</dbReference>
<keyword evidence="4" id="KW-0808">Transferase</keyword>
<gene>
    <name evidence="7" type="ORF">METZ01_LOCUS199047</name>
</gene>
<dbReference type="EMBL" id="UINC01042917">
    <property type="protein sequence ID" value="SVB46193.1"/>
    <property type="molecule type" value="Genomic_DNA"/>
</dbReference>
<dbReference type="GO" id="GO:0006520">
    <property type="term" value="P:amino acid metabolic process"/>
    <property type="evidence" value="ECO:0007669"/>
    <property type="project" value="InterPro"/>
</dbReference>
<protein>
    <recommendedName>
        <fullName evidence="6">Aminotransferase class I/classII large domain-containing protein</fullName>
    </recommendedName>
</protein>
<evidence type="ECO:0000256" key="2">
    <source>
        <dbReference type="ARBA" id="ARBA00007441"/>
    </source>
</evidence>
<dbReference type="Gene3D" id="3.40.640.10">
    <property type="entry name" value="Type I PLP-dependent aspartate aminotransferase-like (Major domain)"/>
    <property type="match status" value="1"/>
</dbReference>
<dbReference type="PANTHER" id="PTHR46383:SF1">
    <property type="entry name" value="ASPARTATE AMINOTRANSFERASE"/>
    <property type="match status" value="1"/>
</dbReference>
<dbReference type="InterPro" id="IPR015424">
    <property type="entry name" value="PyrdxlP-dep_Trfase"/>
</dbReference>
<comment type="cofactor">
    <cofactor evidence="1">
        <name>pyridoxal 5'-phosphate</name>
        <dbReference type="ChEBI" id="CHEBI:597326"/>
    </cofactor>
</comment>
<keyword evidence="5" id="KW-0663">Pyridoxal phosphate</keyword>
<evidence type="ECO:0000256" key="4">
    <source>
        <dbReference type="ARBA" id="ARBA00022679"/>
    </source>
</evidence>
<dbReference type="PROSITE" id="PS00105">
    <property type="entry name" value="AA_TRANSFER_CLASS_1"/>
    <property type="match status" value="1"/>
</dbReference>
<name>A0A382E880_9ZZZZ</name>
<dbReference type="InterPro" id="IPR015421">
    <property type="entry name" value="PyrdxlP-dep_Trfase_major"/>
</dbReference>
<dbReference type="InterPro" id="IPR004838">
    <property type="entry name" value="NHTrfase_class1_PyrdxlP-BS"/>
</dbReference>
<dbReference type="Pfam" id="PF00155">
    <property type="entry name" value="Aminotran_1_2"/>
    <property type="match status" value="1"/>
</dbReference>